<keyword evidence="2" id="KW-0472">Membrane</keyword>
<dbReference type="InParanoid" id="A0A1V8S9G0"/>
<dbReference type="PANTHER" id="PTHR16861">
    <property type="entry name" value="GLYCOPROTEIN 38"/>
    <property type="match status" value="1"/>
</dbReference>
<dbReference type="PROSITE" id="PS51767">
    <property type="entry name" value="PEPTIDASE_A1"/>
    <property type="match status" value="1"/>
</dbReference>
<evidence type="ECO:0000313" key="5">
    <source>
        <dbReference type="EMBL" id="OQN95762.1"/>
    </source>
</evidence>
<evidence type="ECO:0000256" key="1">
    <source>
        <dbReference type="SAM" id="MobiDB-lite"/>
    </source>
</evidence>
<sequence length="701" mass="75332">MLAQLSFLLAGCILAIDARYAHGSALDARADSTTTIAAPISVTPDQNWDGIDGTWSTFTLRVGTPEQYVRTYISFASYQTWVIIPQGCSTAADENACAENRGWLFESNASSTWERVGIYDLWIEDKLDYEGNALYGYDRVGLGGQGEGGPTLRNTTVGGLAVEDFYLGVFGINPKPTNFSDFNEPSTSYMTQLKEQSLIPSVSFGYTAGAHYRYTGELASLTLGGYDSSKYVANDVVFTFASDNERDIMVAMQQITTPSRISSSPTGTQLLPNAVYAYIDSTIPELWLPLEACQAFEVEFGLTWDNATELYLVNSTLHSSLLQRNANVTFTFGQGFTSADTVAITLPYAAFDLTAQPPFRGLQNYSYYFPLKRAANDSQYVLGRTLLQEAYITVDYEVSRFKLAQVLWDQNAQMNLVAIPAANVTQNSTAWTSPFFGDSVSSPNSGSGSSGGGIGAGAIAGIVVGVIVILAILAALLFWRHRRNKKQKRISMDEKTLNNDTNSDAGHSDAATGTVFPKAELAGSEPIPFGMTHHDADRKGLLMPPNSRMGTPGSPSSPSSHYGTDASSPHPSSAGGGTYMSSGSNTLLSPLSNITEADSKSIAIYEMPGDMPSVKEKDGRQLSEKEAIQRREMLYNGVDSSAGVTPTSDNGEEPPREPPRRVQAEDVVDARTGLGAGRHRAFSFEGAEGAKDAFGTGGSGL</sequence>
<keyword evidence="2" id="KW-1133">Transmembrane helix</keyword>
<organism evidence="5 6">
    <name type="scientific">Cryoendolithus antarcticus</name>
    <dbReference type="NCBI Taxonomy" id="1507870"/>
    <lineage>
        <taxon>Eukaryota</taxon>
        <taxon>Fungi</taxon>
        <taxon>Dikarya</taxon>
        <taxon>Ascomycota</taxon>
        <taxon>Pezizomycotina</taxon>
        <taxon>Dothideomycetes</taxon>
        <taxon>Dothideomycetidae</taxon>
        <taxon>Cladosporiales</taxon>
        <taxon>Cladosporiaceae</taxon>
        <taxon>Cryoendolithus</taxon>
    </lineage>
</organism>
<evidence type="ECO:0000256" key="3">
    <source>
        <dbReference type="SAM" id="SignalP"/>
    </source>
</evidence>
<feature type="domain" description="Peptidase A1" evidence="4">
    <location>
        <begin position="56"/>
        <end position="404"/>
    </location>
</feature>
<feature type="region of interest" description="Disordered" evidence="1">
    <location>
        <begin position="634"/>
        <end position="667"/>
    </location>
</feature>
<reference evidence="6" key="1">
    <citation type="submission" date="2017-03" db="EMBL/GenBank/DDBJ databases">
        <title>Genomes of endolithic fungi from Antarctica.</title>
        <authorList>
            <person name="Coleine C."/>
            <person name="Masonjones S."/>
            <person name="Stajich J.E."/>
        </authorList>
    </citation>
    <scope>NUCLEOTIDE SEQUENCE [LARGE SCALE GENOMIC DNA]</scope>
    <source>
        <strain evidence="6">CCFEE 5527</strain>
    </source>
</reference>
<dbReference type="InterPro" id="IPR021109">
    <property type="entry name" value="Peptidase_aspartic_dom_sf"/>
</dbReference>
<evidence type="ECO:0000313" key="6">
    <source>
        <dbReference type="Proteomes" id="UP000192596"/>
    </source>
</evidence>
<feature type="region of interest" description="Disordered" evidence="1">
    <location>
        <begin position="488"/>
        <end position="511"/>
    </location>
</feature>
<protein>
    <recommendedName>
        <fullName evidence="4">Peptidase A1 domain-containing protein</fullName>
    </recommendedName>
</protein>
<dbReference type="AlphaFoldDB" id="A0A1V8S9G0"/>
<proteinExistence type="predicted"/>
<keyword evidence="2" id="KW-0812">Transmembrane</keyword>
<dbReference type="PANTHER" id="PTHR16861:SF4">
    <property type="entry name" value="SH3 DOMAIN PROTEIN (AFU_ORTHOLOGUE AFUA_1G13610)"/>
    <property type="match status" value="1"/>
</dbReference>
<accession>A0A1V8S9G0</accession>
<gene>
    <name evidence="5" type="ORF">B0A48_17952</name>
</gene>
<evidence type="ECO:0000259" key="4">
    <source>
        <dbReference type="PROSITE" id="PS51767"/>
    </source>
</evidence>
<dbReference type="InterPro" id="IPR033121">
    <property type="entry name" value="PEPTIDASE_A1"/>
</dbReference>
<dbReference type="Proteomes" id="UP000192596">
    <property type="component" value="Unassembled WGS sequence"/>
</dbReference>
<feature type="chain" id="PRO_5013161789" description="Peptidase A1 domain-containing protein" evidence="3">
    <location>
        <begin position="24"/>
        <end position="701"/>
    </location>
</feature>
<name>A0A1V8S9G0_9PEZI</name>
<evidence type="ECO:0000256" key="2">
    <source>
        <dbReference type="SAM" id="Phobius"/>
    </source>
</evidence>
<dbReference type="Pfam" id="PF00026">
    <property type="entry name" value="Asp"/>
    <property type="match status" value="1"/>
</dbReference>
<keyword evidence="6" id="KW-1185">Reference proteome</keyword>
<feature type="compositionally biased region" description="Polar residues" evidence="1">
    <location>
        <begin position="638"/>
        <end position="649"/>
    </location>
</feature>
<keyword evidence="3" id="KW-0732">Signal</keyword>
<dbReference type="STRING" id="1507870.A0A1V8S9G0"/>
<feature type="region of interest" description="Disordered" evidence="1">
    <location>
        <begin position="523"/>
        <end position="581"/>
    </location>
</feature>
<dbReference type="SUPFAM" id="SSF50630">
    <property type="entry name" value="Acid proteases"/>
    <property type="match status" value="1"/>
</dbReference>
<feature type="transmembrane region" description="Helical" evidence="2">
    <location>
        <begin position="454"/>
        <end position="479"/>
    </location>
</feature>
<comment type="caution">
    <text evidence="5">The sequence shown here is derived from an EMBL/GenBank/DDBJ whole genome shotgun (WGS) entry which is preliminary data.</text>
</comment>
<feature type="signal peptide" evidence="3">
    <location>
        <begin position="1"/>
        <end position="23"/>
    </location>
</feature>
<dbReference type="EMBL" id="NAJO01000079">
    <property type="protein sequence ID" value="OQN95762.1"/>
    <property type="molecule type" value="Genomic_DNA"/>
</dbReference>
<feature type="compositionally biased region" description="Low complexity" evidence="1">
    <location>
        <begin position="554"/>
        <end position="573"/>
    </location>
</feature>
<dbReference type="Gene3D" id="2.40.70.10">
    <property type="entry name" value="Acid Proteases"/>
    <property type="match status" value="2"/>
</dbReference>
<feature type="compositionally biased region" description="Basic and acidic residues" evidence="1">
    <location>
        <begin position="653"/>
        <end position="664"/>
    </location>
</feature>
<dbReference type="OrthoDB" id="4074350at2759"/>